<sequence>MPHCKSTMNTVAYQKTFENFDGRERALRKVTRYYIYKPMYYRSDLLAHSRHVNWLVEEMIPIAENSFGPVFNPKKTSLMACVHDDFEIVLGDIQAGHKYSMSREQLDDVAKRELIAIAETVKRFPETVGVFNYRDLLHEVQEGNTIESQVVKYADKMDAFGEALHEIYAGNASFITPIEDPVYGTVISPSEYYALYLSSREKNFPRIVKMFESRHPLFEKPSFTDFQKIVKRCFPHTQESFNRPTGNVHYDEWKRIMTVNADENELKRLVTQVEF</sequence>
<dbReference type="STRING" id="1798543.A2898_00475"/>
<dbReference type="AlphaFoldDB" id="A0A1G2B1Z2"/>
<organism evidence="1 2">
    <name type="scientific">Candidatus Kerfeldbacteria bacterium RIFCSPLOWO2_01_FULL_48_11</name>
    <dbReference type="NCBI Taxonomy" id="1798543"/>
    <lineage>
        <taxon>Bacteria</taxon>
        <taxon>Candidatus Kerfeldiibacteriota</taxon>
    </lineage>
</organism>
<dbReference type="SUPFAM" id="SSF109604">
    <property type="entry name" value="HD-domain/PDEase-like"/>
    <property type="match status" value="1"/>
</dbReference>
<dbReference type="Proteomes" id="UP000179164">
    <property type="component" value="Unassembled WGS sequence"/>
</dbReference>
<evidence type="ECO:0000313" key="2">
    <source>
        <dbReference type="Proteomes" id="UP000179164"/>
    </source>
</evidence>
<dbReference type="Pfam" id="PF12917">
    <property type="entry name" value="YfbR-like"/>
    <property type="match status" value="1"/>
</dbReference>
<accession>A0A1G2B1Z2</accession>
<dbReference type="EMBL" id="MHKE01000016">
    <property type="protein sequence ID" value="OGY82985.1"/>
    <property type="molecule type" value="Genomic_DNA"/>
</dbReference>
<name>A0A1G2B1Z2_9BACT</name>
<dbReference type="Gene3D" id="1.10.3210.10">
    <property type="entry name" value="Hypothetical protein af1432"/>
    <property type="match status" value="1"/>
</dbReference>
<reference evidence="1 2" key="1">
    <citation type="journal article" date="2016" name="Nat. Commun.">
        <title>Thousands of microbial genomes shed light on interconnected biogeochemical processes in an aquifer system.</title>
        <authorList>
            <person name="Anantharaman K."/>
            <person name="Brown C.T."/>
            <person name="Hug L.A."/>
            <person name="Sharon I."/>
            <person name="Castelle C.J."/>
            <person name="Probst A.J."/>
            <person name="Thomas B.C."/>
            <person name="Singh A."/>
            <person name="Wilkins M.J."/>
            <person name="Karaoz U."/>
            <person name="Brodie E.L."/>
            <person name="Williams K.H."/>
            <person name="Hubbard S.S."/>
            <person name="Banfield J.F."/>
        </authorList>
    </citation>
    <scope>NUCLEOTIDE SEQUENCE [LARGE SCALE GENOMIC DNA]</scope>
</reference>
<evidence type="ECO:0008006" key="3">
    <source>
        <dbReference type="Google" id="ProtNLM"/>
    </source>
</evidence>
<protein>
    <recommendedName>
        <fullName evidence="3">HD domain-containing protein</fullName>
    </recommendedName>
</protein>
<proteinExistence type="predicted"/>
<gene>
    <name evidence="1" type="ORF">A2898_00475</name>
</gene>
<comment type="caution">
    <text evidence="1">The sequence shown here is derived from an EMBL/GenBank/DDBJ whole genome shotgun (WGS) entry which is preliminary data.</text>
</comment>
<evidence type="ECO:0000313" key="1">
    <source>
        <dbReference type="EMBL" id="OGY82985.1"/>
    </source>
</evidence>